<dbReference type="EMBL" id="JAYGHY010000012">
    <property type="protein sequence ID" value="MEA5442039.1"/>
    <property type="molecule type" value="Genomic_DNA"/>
</dbReference>
<reference evidence="2 3" key="1">
    <citation type="submission" date="2023-12" db="EMBL/GenBank/DDBJ databases">
        <title>Baltic Sea Cyanobacteria.</title>
        <authorList>
            <person name="Delbaje E."/>
            <person name="Fewer D.P."/>
            <person name="Shishido T.K."/>
        </authorList>
    </citation>
    <scope>NUCLEOTIDE SEQUENCE [LARGE SCALE GENOMIC DNA]</scope>
    <source>
        <strain evidence="2 3">UHCC 0281</strain>
    </source>
</reference>
<keyword evidence="3" id="KW-1185">Reference proteome</keyword>
<protein>
    <recommendedName>
        <fullName evidence="4">DUF2079 domain-containing protein</fullName>
    </recommendedName>
</protein>
<keyword evidence="1" id="KW-0472">Membrane</keyword>
<evidence type="ECO:0000313" key="2">
    <source>
        <dbReference type="EMBL" id="MEA5442039.1"/>
    </source>
</evidence>
<keyword evidence="1" id="KW-0812">Transmembrane</keyword>
<feature type="transmembrane region" description="Helical" evidence="1">
    <location>
        <begin position="297"/>
        <end position="318"/>
    </location>
</feature>
<keyword evidence="1" id="KW-1133">Transmembrane helix</keyword>
<feature type="transmembrane region" description="Helical" evidence="1">
    <location>
        <begin position="21"/>
        <end position="42"/>
    </location>
</feature>
<feature type="transmembrane region" description="Helical" evidence="1">
    <location>
        <begin position="229"/>
        <end position="247"/>
    </location>
</feature>
<dbReference type="Proteomes" id="UP001302329">
    <property type="component" value="Unassembled WGS sequence"/>
</dbReference>
<proteinExistence type="predicted"/>
<comment type="caution">
    <text evidence="2">The sequence shown here is derived from an EMBL/GenBank/DDBJ whole genome shotgun (WGS) entry which is preliminary data.</text>
</comment>
<feature type="transmembrane region" description="Helical" evidence="1">
    <location>
        <begin position="365"/>
        <end position="384"/>
    </location>
</feature>
<feature type="transmembrane region" description="Helical" evidence="1">
    <location>
        <begin position="325"/>
        <end position="345"/>
    </location>
</feature>
<feature type="transmembrane region" description="Helical" evidence="1">
    <location>
        <begin position="393"/>
        <end position="410"/>
    </location>
</feature>
<evidence type="ECO:0000256" key="1">
    <source>
        <dbReference type="SAM" id="Phobius"/>
    </source>
</evidence>
<accession>A0ABU5SU87</accession>
<sequence length="473" mass="52676">MVTVLQRIQTFRQSAEQRLPPRLHAFLVSAALIGLCALGYHLRRPSVSLQPGLYAEDGSIFLQQAIDQGAGSLVQLYAGYSHLLQRITALTAVNLLSPLAYPGFFLLVAWVSYLLPLVSVEALIGAGVFSRVLRLAYIPYVYYPYAGETYLNLPNAYIFFPLGFILIAYGVVAQQGTGRAEVFRSPLLKGALFLYGLVAAFTGPFMALYTIPLMIFAGLRRRRLPLRPLWLSLPVLLSSLQIYFSQLQTNYPLSTAQALAKLLMRPGVLLDWFTVHMIAPLLGGYKPWWYLRDLPDPLQLLAVLGVLLLVVLAVRVVTARMGQPALLYLAIFSTLVLSFSSLLVATRRGVDLKMLSVEDAGGRFFYWNTVLFLSVLVLAFFFLARDQRTRNSATARSLAIWLVLTVVFYHNNVINRPVFDVSPTGQIRTIGYEGQLSEQCGSPRPQPIQIFGGPTWNFHLGQRQIQLLCAGKT</sequence>
<feature type="transmembrane region" description="Helical" evidence="1">
    <location>
        <begin position="192"/>
        <end position="217"/>
    </location>
</feature>
<evidence type="ECO:0008006" key="4">
    <source>
        <dbReference type="Google" id="ProtNLM"/>
    </source>
</evidence>
<feature type="transmembrane region" description="Helical" evidence="1">
    <location>
        <begin position="155"/>
        <end position="172"/>
    </location>
</feature>
<name>A0ABU5SU87_9CYAN</name>
<gene>
    <name evidence="2" type="ORF">VB739_05680</name>
</gene>
<evidence type="ECO:0000313" key="3">
    <source>
        <dbReference type="Proteomes" id="UP001302329"/>
    </source>
</evidence>
<dbReference type="RefSeq" id="WP_323356137.1">
    <property type="nucleotide sequence ID" value="NZ_JAYGHY010000012.1"/>
</dbReference>
<organism evidence="2 3">
    <name type="scientific">Cyanobium gracile UHCC 0281</name>
    <dbReference type="NCBI Taxonomy" id="3110309"/>
    <lineage>
        <taxon>Bacteria</taxon>
        <taxon>Bacillati</taxon>
        <taxon>Cyanobacteriota</taxon>
        <taxon>Cyanophyceae</taxon>
        <taxon>Synechococcales</taxon>
        <taxon>Prochlorococcaceae</taxon>
        <taxon>Cyanobium</taxon>
    </lineage>
</organism>